<gene>
    <name evidence="1" type="ORF">DC077_07465</name>
    <name evidence="2" type="ORF">DC078_07085</name>
</gene>
<protein>
    <submittedName>
        <fullName evidence="1">DUF2848 domain-containing protein</fullName>
    </submittedName>
</protein>
<dbReference type="Pfam" id="PF11010">
    <property type="entry name" value="DUF2848"/>
    <property type="match status" value="1"/>
</dbReference>
<dbReference type="EMBL" id="QEWW01000004">
    <property type="protein sequence ID" value="PWD85858.1"/>
    <property type="molecule type" value="Genomic_DNA"/>
</dbReference>
<evidence type="ECO:0000313" key="2">
    <source>
        <dbReference type="EMBL" id="PWD91746.1"/>
    </source>
</evidence>
<reference evidence="1" key="1">
    <citation type="journal article" date="2018" name="Genome Announc.">
        <title>Ignatzschineria cameli sp. nov., isolated from necrotic foot tissue of dromedaries (Camelus dromedarius) and associated maggots (Wohlfahrtia species) in Dubai.</title>
        <authorList>
            <person name="Tsang C.C."/>
            <person name="Tang J.Y."/>
            <person name="Fong J.Y."/>
            <person name="Kinne J."/>
            <person name="Lee H.H."/>
            <person name="Joseph M."/>
            <person name="Jose S."/>
            <person name="Schuster R.K."/>
            <person name="Tang Y."/>
            <person name="Sivakumar S."/>
            <person name="Chen J.H."/>
            <person name="Teng J.L."/>
            <person name="Lau S.K."/>
            <person name="Wernery U."/>
            <person name="Woo P.C."/>
        </authorList>
    </citation>
    <scope>NUCLEOTIDE SEQUENCE</scope>
    <source>
        <strain evidence="1">UAE-HKU57</strain>
        <strain evidence="2">UAE-HKU58</strain>
    </source>
</reference>
<evidence type="ECO:0000313" key="1">
    <source>
        <dbReference type="EMBL" id="PWD85858.1"/>
    </source>
</evidence>
<dbReference type="Proteomes" id="UP000245059">
    <property type="component" value="Unassembled WGS sequence"/>
</dbReference>
<evidence type="ECO:0000313" key="4">
    <source>
        <dbReference type="Proteomes" id="UP000245217"/>
    </source>
</evidence>
<reference evidence="3 4" key="2">
    <citation type="submission" date="2018-05" db="EMBL/GenBank/DDBJ databases">
        <title>Ignatzschineria dubaiensis sp. nov., isolated from necrotic foot tissues of dromedaries (Camelus dromedarius) and associated maggots in Dubai, United Arab Emirates.</title>
        <authorList>
            <person name="Tsang C.C."/>
            <person name="Tang J.Y.M."/>
            <person name="Fong J.Y.H."/>
            <person name="Kinne J."/>
            <person name="Lee H.H."/>
            <person name="Joseph M."/>
            <person name="Jose S."/>
            <person name="Schuster R.K."/>
            <person name="Tang Y."/>
            <person name="Sivakumar S."/>
            <person name="Chen J.H.K."/>
            <person name="Teng J.L.L."/>
            <person name="Lau S.K.P."/>
            <person name="Wernery U."/>
            <person name="Woo P.C.Y."/>
        </authorList>
    </citation>
    <scope>NUCLEOTIDE SEQUENCE [LARGE SCALE GENOMIC DNA]</scope>
    <source>
        <strain evidence="3">UAE-HKU57</strain>
        <strain evidence="4">UAE-HKU58</strain>
    </source>
</reference>
<comment type="caution">
    <text evidence="1">The sequence shown here is derived from an EMBL/GenBank/DDBJ whole genome shotgun (WGS) entry which is preliminary data.</text>
</comment>
<dbReference type="AlphaFoldDB" id="A0A2U2AQM0"/>
<keyword evidence="4" id="KW-1185">Reference proteome</keyword>
<dbReference type="RefSeq" id="WP_109201874.1">
    <property type="nucleotide sequence ID" value="NZ_QEWS01000005.1"/>
</dbReference>
<dbReference type="GO" id="GO:0003824">
    <property type="term" value="F:catalytic activity"/>
    <property type="evidence" value="ECO:0007669"/>
    <property type="project" value="InterPro"/>
</dbReference>
<dbReference type="Proteomes" id="UP000245217">
    <property type="component" value="Unassembled WGS sequence"/>
</dbReference>
<dbReference type="InterPro" id="IPR021269">
    <property type="entry name" value="DUF2848"/>
</dbReference>
<dbReference type="EMBL" id="QEWV01000005">
    <property type="protein sequence ID" value="PWD91746.1"/>
    <property type="molecule type" value="Genomic_DNA"/>
</dbReference>
<proteinExistence type="predicted"/>
<sequence length="230" mass="26234">MKQKQLALEVLLPEGSELLDFTPSRFMVGGWAGRDQKAIQEHIDELAEMGIAPPKKTPCFYELEPLLLTTATEIALPRADSSGEVEVLFFKVNGELYLAIGSDHTDRKVEAYDITVSKQMCMKPISRNVWRYQDVQDHWDQLIMRSYRTLNGQRELYQEGSVSTLLHPLELMEKWKGYPDLDEGEALLCGTQAVIGQLGFGERFELELFDPLLNRTLQHQYDVAVLEVEA</sequence>
<organism evidence="1 3">
    <name type="scientific">Ignatzschineria cameli</name>
    <dbReference type="NCBI Taxonomy" id="2182793"/>
    <lineage>
        <taxon>Bacteria</taxon>
        <taxon>Pseudomonadati</taxon>
        <taxon>Pseudomonadota</taxon>
        <taxon>Gammaproteobacteria</taxon>
        <taxon>Cardiobacteriales</taxon>
        <taxon>Ignatzschineriaceae</taxon>
        <taxon>Ignatzschineria</taxon>
    </lineage>
</organism>
<dbReference type="SUPFAM" id="SSF56529">
    <property type="entry name" value="FAH"/>
    <property type="match status" value="1"/>
</dbReference>
<accession>A0A2U2AQM0</accession>
<dbReference type="OrthoDB" id="9792678at2"/>
<dbReference type="InterPro" id="IPR036663">
    <property type="entry name" value="Fumarylacetoacetase_C_sf"/>
</dbReference>
<evidence type="ECO:0000313" key="3">
    <source>
        <dbReference type="Proteomes" id="UP000245059"/>
    </source>
</evidence>
<name>A0A2U2AQM0_9GAMM</name>